<gene>
    <name evidence="3" type="ORF">NAV_LOCUS4383</name>
</gene>
<keyword evidence="1" id="KW-0963">Cytoplasm</keyword>
<dbReference type="InterPro" id="IPR016024">
    <property type="entry name" value="ARM-type_fold"/>
</dbReference>
<accession>A0A498S7Z2</accession>
<keyword evidence="4" id="KW-1185">Reference proteome</keyword>
<feature type="domain" description="MMS19 N-terminal" evidence="2">
    <location>
        <begin position="37"/>
        <end position="274"/>
    </location>
</feature>
<dbReference type="Pfam" id="PF14500">
    <property type="entry name" value="MMS19_N"/>
    <property type="match status" value="1"/>
</dbReference>
<dbReference type="Proteomes" id="UP000276991">
    <property type="component" value="Unassembled WGS sequence"/>
</dbReference>
<keyword evidence="1" id="KW-0234">DNA repair</keyword>
<evidence type="ECO:0000259" key="2">
    <source>
        <dbReference type="Pfam" id="PF14500"/>
    </source>
</evidence>
<dbReference type="Gene3D" id="1.25.10.10">
    <property type="entry name" value="Leucine-rich Repeat Variant"/>
    <property type="match status" value="1"/>
</dbReference>
<dbReference type="GO" id="GO:0051604">
    <property type="term" value="P:protein maturation"/>
    <property type="evidence" value="ECO:0007669"/>
    <property type="project" value="UniProtKB-UniRule"/>
</dbReference>
<dbReference type="STRING" id="6277.A0A498S7Z2"/>
<keyword evidence="1" id="KW-0227">DNA damage</keyword>
<comment type="subcellular location">
    <subcellularLocation>
        <location evidence="1">Cytoplasm</location>
        <location evidence="1">Cytoskeleton</location>
        <location evidence="1">Spindle</location>
    </subcellularLocation>
    <subcellularLocation>
        <location evidence="1">Nucleus</location>
    </subcellularLocation>
</comment>
<dbReference type="GO" id="GO:0005819">
    <property type="term" value="C:spindle"/>
    <property type="evidence" value="ECO:0007669"/>
    <property type="project" value="UniProtKB-SubCell"/>
</dbReference>
<dbReference type="GO" id="GO:0005634">
    <property type="term" value="C:nucleus"/>
    <property type="evidence" value="ECO:0007669"/>
    <property type="project" value="UniProtKB-SubCell"/>
</dbReference>
<organism evidence="3 4">
    <name type="scientific">Acanthocheilonema viteae</name>
    <name type="common">Filarial nematode worm</name>
    <name type="synonym">Dipetalonema viteae</name>
    <dbReference type="NCBI Taxonomy" id="6277"/>
    <lineage>
        <taxon>Eukaryota</taxon>
        <taxon>Metazoa</taxon>
        <taxon>Ecdysozoa</taxon>
        <taxon>Nematoda</taxon>
        <taxon>Chromadorea</taxon>
        <taxon>Rhabditida</taxon>
        <taxon>Spirurina</taxon>
        <taxon>Spiruromorpha</taxon>
        <taxon>Filarioidea</taxon>
        <taxon>Onchocercidae</taxon>
        <taxon>Acanthocheilonema</taxon>
    </lineage>
</organism>
<dbReference type="AlphaFoldDB" id="A0A498S7Z2"/>
<dbReference type="InterPro" id="IPR029240">
    <property type="entry name" value="MMS19_N"/>
</dbReference>
<sequence>MNKKETIAEVDEDLCFVNQWVDKISRGKSSTLLAFIESFRSEIKCEDRIRREHGLKRICLVVSKLPQNYPWELSQVELLLNFCLMNYDNFDAVNCFILTVLKKLLMSNLHMTSNYIQRLFDTLFGKRQVQIYAQKERFLFYQILDILLYKYFKELSTNAQFVSYFISSISGERDPRCLILIFRLFCTVCKYFSSGDFPRNLFDIHSSDLFDVVACYYPIEFNYNSKERPEITKELLSSGCESCLLIDEEFAPFVFELIIEKLLDSEYSINTKLEAKACAVFPCYHLVSHIDQLCVGIRSILFNLPKSVDDDYVPEPISVAISSMLKSLKEVNIKDKEQRIERICQEFIEKGEIFVLQTELGLTSRMLAFFKILLRSSESSFKIVFENVFSWLLLLCKGDTFSSSADKSEVVNTSLKLLCHWIDVAGDFKQVALLRKYHLSFIEMLDKYDREIAQFTRYKLLKVCINLDMLTSGLLEKCKIFLRKSFDFVCSQNRKLRNGCLLFVHAFAVANWTIVKDIFVDEINNNKEIYHLTPLLWFLIHDIDSLNFALSYLGTLFPSTSGYSDDFQEIFLEMFKNNKSGSMALQETLLKQSLTCFFMRLELGMKSTRDLEAQSKLLQQIGLIINDRTHFEGLRLIRKKLQNCSNVLPGLYLYIIQSPYSNELLNLLTELTSSDQNFIWYKSLIMAAVVNKSPNYVETLDHIEKMRKSLEFLDSFKCKARLCAALLLIGHPEGSTYFAALLRDLVQYFHSEHITVLTDTLMDMLIFDTCYSDPTKCKYRTTFLWKQRIFCQLIPIYVQYFNDLSKESQDKRIALFPLLSPLFALAASSTAVMNDRYVELLPVLCAALDTSGLDLRLERQIISGLATLLKNATAEQFGHDLLLKVLPRLQHCLEHSEDMMVYLAALECLQLISQKWSSAVLLPFYGPIVRSLTKASGSQKRIVRRTVANVRNLW</sequence>
<dbReference type="OrthoDB" id="342900at2759"/>
<dbReference type="GO" id="GO:0006281">
    <property type="term" value="P:DNA repair"/>
    <property type="evidence" value="ECO:0007669"/>
    <property type="project" value="UniProtKB-UniRule"/>
</dbReference>
<name>A0A498S7Z2_ACAVI</name>
<dbReference type="GO" id="GO:0016226">
    <property type="term" value="P:iron-sulfur cluster assembly"/>
    <property type="evidence" value="ECO:0007669"/>
    <property type="project" value="UniProtKB-UniRule"/>
</dbReference>
<evidence type="ECO:0000313" key="3">
    <source>
        <dbReference type="EMBL" id="VBB29583.1"/>
    </source>
</evidence>
<keyword evidence="1" id="KW-0539">Nucleus</keyword>
<dbReference type="PANTHER" id="PTHR12891:SF0">
    <property type="entry name" value="MMS19 NUCLEOTIDE EXCISION REPAIR PROTEIN HOMOLOG"/>
    <property type="match status" value="1"/>
</dbReference>
<comment type="function">
    <text evidence="1">Key component of the cytosolic iron-sulfur protein assembly (CIA) complex, a multiprotein complex that mediates the incorporation of iron-sulfur cluster into apoproteins specifically involved in DNA metabolism and genomic integrity. In the CIA complex, MMS19 acts as an adapter between early-acting CIA components and a subset of cellular target iron-sulfur proteins.</text>
</comment>
<evidence type="ECO:0000313" key="4">
    <source>
        <dbReference type="Proteomes" id="UP000276991"/>
    </source>
</evidence>
<reference evidence="3 4" key="1">
    <citation type="submission" date="2018-08" db="EMBL/GenBank/DDBJ databases">
        <authorList>
            <person name="Laetsch R D."/>
            <person name="Stevens L."/>
            <person name="Kumar S."/>
            <person name="Blaxter L. M."/>
        </authorList>
    </citation>
    <scope>NUCLEOTIDE SEQUENCE [LARGE SCALE GENOMIC DNA]</scope>
</reference>
<comment type="similarity">
    <text evidence="1">Belongs to the MET18/MMS19 family.</text>
</comment>
<protein>
    <recommendedName>
        <fullName evidence="1">MMS19 nucleotide excision repair protein</fullName>
    </recommendedName>
</protein>
<dbReference type="GO" id="GO:0097361">
    <property type="term" value="C:cytosolic [4Fe-4S] assembly targeting complex"/>
    <property type="evidence" value="ECO:0007669"/>
    <property type="project" value="UniProtKB-UniRule"/>
</dbReference>
<evidence type="ECO:0000256" key="1">
    <source>
        <dbReference type="RuleBase" id="RU367072"/>
    </source>
</evidence>
<dbReference type="InterPro" id="IPR011989">
    <property type="entry name" value="ARM-like"/>
</dbReference>
<dbReference type="EMBL" id="UPTC01000646">
    <property type="protein sequence ID" value="VBB29583.1"/>
    <property type="molecule type" value="Genomic_DNA"/>
</dbReference>
<dbReference type="InterPro" id="IPR039920">
    <property type="entry name" value="MMS19"/>
</dbReference>
<proteinExistence type="inferred from homology"/>
<dbReference type="PANTHER" id="PTHR12891">
    <property type="entry name" value="DNA REPAIR/TRANSCRIPTION PROTEIN MET18/MMS19"/>
    <property type="match status" value="1"/>
</dbReference>
<comment type="subunit">
    <text evidence="1">Component of the CIA complex.</text>
</comment>
<keyword evidence="1" id="KW-0206">Cytoskeleton</keyword>
<dbReference type="SUPFAM" id="SSF48371">
    <property type="entry name" value="ARM repeat"/>
    <property type="match status" value="1"/>
</dbReference>